<evidence type="ECO:0000313" key="3">
    <source>
        <dbReference type="EMBL" id="TYK43638.1"/>
    </source>
</evidence>
<name>A0A5D3F6S7_9ACTN</name>
<reference evidence="3 4" key="1">
    <citation type="submission" date="2019-08" db="EMBL/GenBank/DDBJ databases">
        <title>Actinomadura sp. nov. CYP1-5 isolated from mountain soil.</title>
        <authorList>
            <person name="Songsumanus A."/>
            <person name="Kuncharoen N."/>
            <person name="Kudo T."/>
            <person name="Yuki M."/>
            <person name="Igarashi Y."/>
            <person name="Tanasupawat S."/>
        </authorList>
    </citation>
    <scope>NUCLEOTIDE SEQUENCE [LARGE SCALE GENOMIC DNA]</scope>
    <source>
        <strain evidence="3 4">CYP1-5</strain>
    </source>
</reference>
<dbReference type="CDD" id="cd06577">
    <property type="entry name" value="PASTA_pknB"/>
    <property type="match status" value="3"/>
</dbReference>
<accession>A0A5D3F6S7</accession>
<dbReference type="InterPro" id="IPR005543">
    <property type="entry name" value="PASTA_dom"/>
</dbReference>
<feature type="domain" description="PASTA" evidence="2">
    <location>
        <begin position="416"/>
        <end position="481"/>
    </location>
</feature>
<dbReference type="AlphaFoldDB" id="A0A5D3F6S7"/>
<sequence length="739" mass="77388">MLSVVLLAALVSAGVGAGYSVARPLLDDGSAYLARDDKVAHVNGESRKIDAQTGPLAAGGEPLQITRLGDGRLVAVNKKDGTYTVIDPSTMLPTGPKSAVPDGGSEIEGISTASGGYVINKRTGAVREVPAPGRPAGAPIQLPPGIRAAVPAGNSMWLLVPDGRILEVTGGRVVRTVRLDAPVIGITVADGHAVAVTRAGRAFALDAGGPRSVGELRLSGDRILLGSWRGAGRYVLGVDTRSRRAAALDPRTGHVEVADLAAQPGSLLGAPVVLDDTVYVPDYSAPGLRRFNASTGAMRQTVPAEGWRHGEPFDLQVSGGRIWANNQFQRWAITVDRSGNARFPDLGQGGTTSRAPDPGSGRGPVGTPVRRPVRAKPGSGAGVPSRNRLPGRGEGNGPGSGSGNGRGTPKPSPPPAQQARPVPDVVGLTKESACRLIRNAGHRCVASIDPTPVTDNSRLGVVTAQNPGQGAVPSDRRVTITYPNSFVVPDVKGGLQEDGCDRLQRLGMNCDAKLGDPPPDAQQTGRVYGQTPAAGQVAKQGDTATLTYYGTNPTVPSVVGLDRDEACSRLQGAGFACADNHELAGNFRVVNRQDAAGQQLPPNTPINIYWSPWRAVPFYITETSPNVWTMQQGGGTFLVGRAYTAADGNIPGARPVNQFSCTSGQRCRGLEPNRFYSRLQAWDGWVNEGPAAVFMSCGADTKPIYRVWKDVGAQRRYGITDSPTSWGAEDSEQLGCVWP</sequence>
<feature type="domain" description="PASTA" evidence="2">
    <location>
        <begin position="551"/>
        <end position="612"/>
    </location>
</feature>
<dbReference type="RefSeq" id="WP_148767385.1">
    <property type="nucleotide sequence ID" value="NZ_VSRQ01000010.1"/>
</dbReference>
<dbReference type="EMBL" id="VSRQ01000010">
    <property type="protein sequence ID" value="TYK43638.1"/>
    <property type="molecule type" value="Genomic_DNA"/>
</dbReference>
<dbReference type="PROSITE" id="PS51178">
    <property type="entry name" value="PASTA"/>
    <property type="match status" value="3"/>
</dbReference>
<dbReference type="Pfam" id="PF03793">
    <property type="entry name" value="PASTA"/>
    <property type="match status" value="2"/>
</dbReference>
<organism evidence="3 4">
    <name type="scientific">Actinomadura decatromicini</name>
    <dbReference type="NCBI Taxonomy" id="2604572"/>
    <lineage>
        <taxon>Bacteria</taxon>
        <taxon>Bacillati</taxon>
        <taxon>Actinomycetota</taxon>
        <taxon>Actinomycetes</taxon>
        <taxon>Streptosporangiales</taxon>
        <taxon>Thermomonosporaceae</taxon>
        <taxon>Actinomadura</taxon>
    </lineage>
</organism>
<dbReference type="Gene3D" id="3.30.10.20">
    <property type="match status" value="3"/>
</dbReference>
<feature type="compositionally biased region" description="Gly residues" evidence="1">
    <location>
        <begin position="392"/>
        <end position="406"/>
    </location>
</feature>
<keyword evidence="4" id="KW-1185">Reference proteome</keyword>
<evidence type="ECO:0000313" key="4">
    <source>
        <dbReference type="Proteomes" id="UP000323505"/>
    </source>
</evidence>
<feature type="domain" description="PASTA" evidence="2">
    <location>
        <begin position="482"/>
        <end position="550"/>
    </location>
</feature>
<evidence type="ECO:0000256" key="1">
    <source>
        <dbReference type="SAM" id="MobiDB-lite"/>
    </source>
</evidence>
<protein>
    <submittedName>
        <fullName evidence="3">PASTA domain-containing protein</fullName>
    </submittedName>
</protein>
<dbReference type="InterPro" id="IPR011044">
    <property type="entry name" value="Quino_amine_DH_bsu"/>
</dbReference>
<dbReference type="SMART" id="SM00740">
    <property type="entry name" value="PASTA"/>
    <property type="match status" value="3"/>
</dbReference>
<feature type="region of interest" description="Disordered" evidence="1">
    <location>
        <begin position="339"/>
        <end position="422"/>
    </location>
</feature>
<proteinExistence type="predicted"/>
<evidence type="ECO:0000259" key="2">
    <source>
        <dbReference type="PROSITE" id="PS51178"/>
    </source>
</evidence>
<gene>
    <name evidence="3" type="ORF">FXF68_36400</name>
</gene>
<comment type="caution">
    <text evidence="3">The sequence shown here is derived from an EMBL/GenBank/DDBJ whole genome shotgun (WGS) entry which is preliminary data.</text>
</comment>
<dbReference type="SUPFAM" id="SSF50969">
    <property type="entry name" value="YVTN repeat-like/Quinoprotein amine dehydrogenase"/>
    <property type="match status" value="1"/>
</dbReference>
<dbReference type="Proteomes" id="UP000323505">
    <property type="component" value="Unassembled WGS sequence"/>
</dbReference>